<dbReference type="STRING" id="1121959.SAMN02746009_02192"/>
<proteinExistence type="predicted"/>
<protein>
    <submittedName>
        <fullName evidence="1">Uncharacterized protein</fullName>
    </submittedName>
</protein>
<gene>
    <name evidence="1" type="ORF">SAMN02746009_02192</name>
</gene>
<dbReference type="AlphaFoldDB" id="A0A1M6Y593"/>
<dbReference type="EMBL" id="FRAS01000010">
    <property type="protein sequence ID" value="SHL13414.1"/>
    <property type="molecule type" value="Genomic_DNA"/>
</dbReference>
<sequence>MRLTGGRLRVAGTEWAPAVQNINLRAAGLHIGPNAYNAPGFLYYARSWQVQTGRARVAFNAPYYRLAVGSMRLDTRQQTLVLGLVQMAPTMTVAEQARRKGHQAAHVTLRLPELALQGLDFPALLRRGSLRARQLDLRNGRIVTSSDGRFPVNPRQSVATPEAIGRLPFRVDVRQARITNAGIRMIYRSPRSAQIGVMAIQELTATLRNISNDPRHMSAATPMTGEATGVLQKKSHARLRLQANLLDPAGRHTLQGGFSAAPLAMLNPMVVPTRGIRLRSGQIEQIRFEMQLDRQQARGTMWAQYYGLKLDLLNKKNKRGVLHRVGTTLANGVFLRDNNPRQPGQELQTGQMNSDRQLRFSVFSLWRQGLVSGLLNSAGVPKPLAKKLSEAE</sequence>
<dbReference type="Proteomes" id="UP000183947">
    <property type="component" value="Unassembled WGS sequence"/>
</dbReference>
<evidence type="ECO:0000313" key="2">
    <source>
        <dbReference type="Proteomes" id="UP000183947"/>
    </source>
</evidence>
<evidence type="ECO:0000313" key="1">
    <source>
        <dbReference type="EMBL" id="SHL13414.1"/>
    </source>
</evidence>
<dbReference type="RefSeq" id="WP_139252223.1">
    <property type="nucleotide sequence ID" value="NZ_FRAS01000010.1"/>
</dbReference>
<organism evidence="1 2">
    <name type="scientific">Hymenobacter psychrotolerans DSM 18569</name>
    <dbReference type="NCBI Taxonomy" id="1121959"/>
    <lineage>
        <taxon>Bacteria</taxon>
        <taxon>Pseudomonadati</taxon>
        <taxon>Bacteroidota</taxon>
        <taxon>Cytophagia</taxon>
        <taxon>Cytophagales</taxon>
        <taxon>Hymenobacteraceae</taxon>
        <taxon>Hymenobacter</taxon>
    </lineage>
</organism>
<reference evidence="2" key="1">
    <citation type="submission" date="2016-11" db="EMBL/GenBank/DDBJ databases">
        <authorList>
            <person name="Varghese N."/>
            <person name="Submissions S."/>
        </authorList>
    </citation>
    <scope>NUCLEOTIDE SEQUENCE [LARGE SCALE GENOMIC DNA]</scope>
    <source>
        <strain evidence="2">DSM 18569</strain>
    </source>
</reference>
<name>A0A1M6Y593_9BACT</name>
<accession>A0A1M6Y593</accession>
<keyword evidence="2" id="KW-1185">Reference proteome</keyword>
<dbReference type="OrthoDB" id="844215at2"/>